<dbReference type="PANTHER" id="PTHR38011:SF12">
    <property type="entry name" value="BIFUNCTIONAL DEAMINASE-REDUCTASE DOMAIN PROTEIN"/>
    <property type="match status" value="1"/>
</dbReference>
<accession>I4WX56</accession>
<dbReference type="InterPro" id="IPR050765">
    <property type="entry name" value="Riboflavin_Biosynth_HTPR"/>
</dbReference>
<dbReference type="GO" id="GO:0009231">
    <property type="term" value="P:riboflavin biosynthetic process"/>
    <property type="evidence" value="ECO:0007669"/>
    <property type="project" value="InterPro"/>
</dbReference>
<dbReference type="KEGG" id="rhd:R2APBS1_0246"/>
<dbReference type="InterPro" id="IPR002734">
    <property type="entry name" value="RibDG_C"/>
</dbReference>
<proteinExistence type="predicted"/>
<dbReference type="eggNOG" id="COG0262">
    <property type="taxonomic scope" value="Bacteria"/>
</dbReference>
<evidence type="ECO:0000313" key="3">
    <source>
        <dbReference type="Proteomes" id="UP000011859"/>
    </source>
</evidence>
<dbReference type="Proteomes" id="UP000011859">
    <property type="component" value="Chromosome"/>
</dbReference>
<dbReference type="RefSeq" id="WP_007508897.1">
    <property type="nucleotide sequence ID" value="NC_020541.1"/>
</dbReference>
<dbReference type="GO" id="GO:0008703">
    <property type="term" value="F:5-amino-6-(5-phosphoribosylamino)uracil reductase activity"/>
    <property type="evidence" value="ECO:0007669"/>
    <property type="project" value="InterPro"/>
</dbReference>
<protein>
    <submittedName>
        <fullName evidence="2">Dihydrofolate reductase</fullName>
    </submittedName>
</protein>
<reference evidence="2 3" key="1">
    <citation type="submission" date="2012-04" db="EMBL/GenBank/DDBJ databases">
        <title>Complete genome of Rhodanobacter sp. 2APBS1.</title>
        <authorList>
            <consortium name="US DOE Joint Genome Institute"/>
            <person name="Huntemann M."/>
            <person name="Wei C.-L."/>
            <person name="Han J."/>
            <person name="Detter J.C."/>
            <person name="Han C."/>
            <person name="Tapia R."/>
            <person name="Munk A.C.C."/>
            <person name="Chen A."/>
            <person name="Krypides N."/>
            <person name="Mavromatis K."/>
            <person name="Markowitz V."/>
            <person name="Szeto E."/>
            <person name="Ivanova N."/>
            <person name="Mikhailova N."/>
            <person name="Ovchinnikova G."/>
            <person name="Pagani I."/>
            <person name="Pati A."/>
            <person name="Goodwin L."/>
            <person name="Peters L."/>
            <person name="Pitluck S."/>
            <person name="Woyke T."/>
            <person name="Prakash O."/>
            <person name="Elkins J."/>
            <person name="Brown S."/>
            <person name="Palumbo A."/>
            <person name="Hemme C."/>
            <person name="Zhou J."/>
            <person name="Watson D."/>
            <person name="Jardine P."/>
            <person name="Kostka J."/>
            <person name="Green S."/>
        </authorList>
    </citation>
    <scope>NUCLEOTIDE SEQUENCE [LARGE SCALE GENOMIC DNA]</scope>
    <source>
        <strain evidence="2 3">2APBS1</strain>
    </source>
</reference>
<dbReference type="EMBL" id="CP003470">
    <property type="protein sequence ID" value="AGG87422.1"/>
    <property type="molecule type" value="Genomic_DNA"/>
</dbReference>
<dbReference type="STRING" id="666685.R2APBS1_0246"/>
<dbReference type="Pfam" id="PF01872">
    <property type="entry name" value="RibD_C"/>
    <property type="match status" value="1"/>
</dbReference>
<evidence type="ECO:0000259" key="1">
    <source>
        <dbReference type="Pfam" id="PF01872"/>
    </source>
</evidence>
<accession>M4NCC9</accession>
<dbReference type="PATRIC" id="fig|666685.9.peg.969"/>
<dbReference type="AlphaFoldDB" id="I4WX56"/>
<keyword evidence="3" id="KW-1185">Reference proteome</keyword>
<dbReference type="SUPFAM" id="SSF53597">
    <property type="entry name" value="Dihydrofolate reductase-like"/>
    <property type="match status" value="1"/>
</dbReference>
<gene>
    <name evidence="2" type="ORF">R2APBS1_0246</name>
</gene>
<dbReference type="InterPro" id="IPR024072">
    <property type="entry name" value="DHFR-like_dom_sf"/>
</dbReference>
<dbReference type="HOGENOM" id="CLU_043966_3_0_6"/>
<sequence precursor="true">MSKLRVQSFALSIDGYGAGPGQDLEHPLGVGGPELMEWFFPTRLWRRMQGQDGGETGVDNDLAEQGFAGIGAWILGRNMFGPVRGPWPDESWQGWWGDEPPYHTPVFVLTHHPRPSLRMAGGTEFHFVTEGIEAALRQARAAAGGLDVRLGGGVATVREYLRAGLIDELHLALRPVLLGTGEHLLGGLDLPALGYACTRQVIGERACHVFLHKRA</sequence>
<organism evidence="2 3">
    <name type="scientific">Rhodanobacter denitrificans</name>
    <dbReference type="NCBI Taxonomy" id="666685"/>
    <lineage>
        <taxon>Bacteria</taxon>
        <taxon>Pseudomonadati</taxon>
        <taxon>Pseudomonadota</taxon>
        <taxon>Gammaproteobacteria</taxon>
        <taxon>Lysobacterales</taxon>
        <taxon>Rhodanobacteraceae</taxon>
        <taxon>Rhodanobacter</taxon>
    </lineage>
</organism>
<dbReference type="OrthoDB" id="2313602at2"/>
<feature type="domain" description="Bacterial bifunctional deaminase-reductase C-terminal" evidence="1">
    <location>
        <begin position="8"/>
        <end position="192"/>
    </location>
</feature>
<dbReference type="Gene3D" id="3.40.430.10">
    <property type="entry name" value="Dihydrofolate Reductase, subunit A"/>
    <property type="match status" value="1"/>
</dbReference>
<name>I4WX56_9GAMM</name>
<dbReference type="PANTHER" id="PTHR38011">
    <property type="entry name" value="DIHYDROFOLATE REDUCTASE FAMILY PROTEIN (AFU_ORTHOLOGUE AFUA_8G06820)"/>
    <property type="match status" value="1"/>
</dbReference>
<evidence type="ECO:0000313" key="2">
    <source>
        <dbReference type="EMBL" id="AGG87422.1"/>
    </source>
</evidence>